<dbReference type="RefSeq" id="WP_209655070.1">
    <property type="nucleotide sequence ID" value="NZ_JAGJCB010000008.1"/>
</dbReference>
<organism evidence="1 2">
    <name type="scientific">Mariniflexile gromovii</name>
    <dbReference type="NCBI Taxonomy" id="362523"/>
    <lineage>
        <taxon>Bacteria</taxon>
        <taxon>Pseudomonadati</taxon>
        <taxon>Bacteroidota</taxon>
        <taxon>Flavobacteriia</taxon>
        <taxon>Flavobacteriales</taxon>
        <taxon>Flavobacteriaceae</taxon>
        <taxon>Mariniflexile</taxon>
    </lineage>
</organism>
<comment type="caution">
    <text evidence="1">The sequence shown here is derived from an EMBL/GenBank/DDBJ whole genome shotgun (WGS) entry which is preliminary data.</text>
</comment>
<evidence type="ECO:0000313" key="2">
    <source>
        <dbReference type="Proteomes" id="UP000670776"/>
    </source>
</evidence>
<reference evidence="1 2" key="1">
    <citation type="submission" date="2021-04" db="EMBL/GenBank/DDBJ databases">
        <title>Mariniflexile gromovii gen. nov., sp. nov., a gliding bacterium isolated from the sea urchin Strongylocentrotus intermedius.</title>
        <authorList>
            <person name="Ko S."/>
            <person name="Le V."/>
            <person name="Ahn C.-Y."/>
            <person name="Oh H.-M."/>
        </authorList>
    </citation>
    <scope>NUCLEOTIDE SEQUENCE [LARGE SCALE GENOMIC DNA]</scope>
    <source>
        <strain evidence="1 2">KCTC 12570</strain>
    </source>
</reference>
<protein>
    <submittedName>
        <fullName evidence="1">Uncharacterized protein</fullName>
    </submittedName>
</protein>
<evidence type="ECO:0000313" key="1">
    <source>
        <dbReference type="EMBL" id="MBP0904173.1"/>
    </source>
</evidence>
<sequence length="301" mass="35174">MIGYVTYTELLSFGISESYLKKALCYYRQKKSQSWENIKDFNDKRKVWIKLETIPKGTKEKYNIPTAEQLQAIQEKEQSSRANLLSNPVAAKLQHAFSEAYGGYLQLYWDRLAYSQENQIKLSTQYAKEHAYWVQMVHLTGTLEKTTYGKVSECFKIHKELIKNEVVLQSNITSLVRFKVKLKTIRQALYMGEDAVEQIIHNGLKDNKEGTKVKDFHRALIMAYLQYEQIYPYRVVADLVNHHCELKGYKTISESSIKQLMSSDNKFRTLVDAYRYGKNTLMTKYCHMLLGNFQNSLQMFG</sequence>
<dbReference type="Proteomes" id="UP000670776">
    <property type="component" value="Unassembled WGS sequence"/>
</dbReference>
<name>A0ABS4BUA1_9FLAO</name>
<keyword evidence="2" id="KW-1185">Reference proteome</keyword>
<gene>
    <name evidence="1" type="ORF">J8H85_10065</name>
</gene>
<proteinExistence type="predicted"/>
<dbReference type="EMBL" id="JAGJCB010000008">
    <property type="protein sequence ID" value="MBP0904173.1"/>
    <property type="molecule type" value="Genomic_DNA"/>
</dbReference>
<accession>A0ABS4BUA1</accession>